<dbReference type="STRING" id="170623.SAMN04244579_01333"/>
<evidence type="ECO:0000313" key="1">
    <source>
        <dbReference type="EMBL" id="SEI60517.1"/>
    </source>
</evidence>
<name>A0A1H6S6T0_9GAMM</name>
<proteinExistence type="predicted"/>
<protein>
    <submittedName>
        <fullName evidence="1">Protein SCO1/2</fullName>
    </submittedName>
</protein>
<dbReference type="AlphaFoldDB" id="A0A1H6S6T0"/>
<dbReference type="EMBL" id="FNYO01000011">
    <property type="protein sequence ID" value="SEI60517.1"/>
    <property type="molecule type" value="Genomic_DNA"/>
</dbReference>
<reference evidence="1 2" key="1">
    <citation type="submission" date="2016-10" db="EMBL/GenBank/DDBJ databases">
        <authorList>
            <person name="de Groot N.N."/>
        </authorList>
    </citation>
    <scope>NUCLEOTIDE SEQUENCE [LARGE SCALE GENOMIC DNA]</scope>
    <source>
        <strain evidence="1 2">DSM 1041</strain>
    </source>
</reference>
<dbReference type="Proteomes" id="UP000199005">
    <property type="component" value="Unassembled WGS sequence"/>
</dbReference>
<accession>A0A1H6S6T0</accession>
<sequence length="74" mass="8037">MDETLRGLGVWSADYASHPPILLVGDGRSGQWTRYYGFTDPAVLVGRVEALAEARQHAGHGHIARRDAAPEGRP</sequence>
<gene>
    <name evidence="1" type="ORF">SAMN04244579_01333</name>
</gene>
<evidence type="ECO:0000313" key="2">
    <source>
        <dbReference type="Proteomes" id="UP000199005"/>
    </source>
</evidence>
<organism evidence="1 2">
    <name type="scientific">Azotobacter beijerinckii</name>
    <dbReference type="NCBI Taxonomy" id="170623"/>
    <lineage>
        <taxon>Bacteria</taxon>
        <taxon>Pseudomonadati</taxon>
        <taxon>Pseudomonadota</taxon>
        <taxon>Gammaproteobacteria</taxon>
        <taxon>Pseudomonadales</taxon>
        <taxon>Pseudomonadaceae</taxon>
        <taxon>Azotobacter</taxon>
    </lineage>
</organism>